<proteinExistence type="predicted"/>
<dbReference type="RefSeq" id="WP_120192951.1">
    <property type="nucleotide sequence ID" value="NZ_RAPK01000008.1"/>
</dbReference>
<evidence type="ECO:0000313" key="2">
    <source>
        <dbReference type="Proteomes" id="UP000285120"/>
    </source>
</evidence>
<protein>
    <submittedName>
        <fullName evidence="1">Uncharacterized protein DUF4003</fullName>
    </submittedName>
</protein>
<dbReference type="AlphaFoldDB" id="A0A419V4L3"/>
<organism evidence="1 2">
    <name type="scientific">Sinobaca qinghaiensis</name>
    <dbReference type="NCBI Taxonomy" id="342944"/>
    <lineage>
        <taxon>Bacteria</taxon>
        <taxon>Bacillati</taxon>
        <taxon>Bacillota</taxon>
        <taxon>Bacilli</taxon>
        <taxon>Bacillales</taxon>
        <taxon>Sporolactobacillaceae</taxon>
        <taxon>Sinobaca</taxon>
    </lineage>
</organism>
<dbReference type="EMBL" id="RAPK01000008">
    <property type="protein sequence ID" value="RKD73458.1"/>
    <property type="molecule type" value="Genomic_DNA"/>
</dbReference>
<accession>A0A419V4L3</accession>
<sequence>MENKLMDKLETYEKYYSTLKQELKWQVVDARVLMLISSMYVVRKKELDVERFKEIAEYVKKKKGVFSALNSAQVYVGAATLDIRFDNPEEKYHEWMEVYDQLVDSSFQRGSFTYISALLVLDLKKEADSRDDLIKGAKRVFDLMKKDHMFLTSSSDYPIAVLLAASSLEEAPLMAKIEELYGNLNDKGFKKSNELQMLSHILALRDNEDTDILVKHAMDVVVTLEAQEKKVRPIHYPEVGIMALAEEKEMLADFIVRIENALNEAKEFKWHKKMNFTIAVQLSVSEYAEEASIMETAVQTSLESILQAQQAAMTGAMAGAIASGSGSGSGGN</sequence>
<name>A0A419V4L3_9BACL</name>
<dbReference type="Proteomes" id="UP000285120">
    <property type="component" value="Unassembled WGS sequence"/>
</dbReference>
<keyword evidence="2" id="KW-1185">Reference proteome</keyword>
<gene>
    <name evidence="1" type="ORF">ATL39_1752</name>
</gene>
<dbReference type="OrthoDB" id="1778393at2"/>
<reference evidence="1 2" key="1">
    <citation type="submission" date="2018-09" db="EMBL/GenBank/DDBJ databases">
        <title>Genomic Encyclopedia of Archaeal and Bacterial Type Strains, Phase II (KMG-II): from individual species to whole genera.</title>
        <authorList>
            <person name="Goeker M."/>
        </authorList>
    </citation>
    <scope>NUCLEOTIDE SEQUENCE [LARGE SCALE GENOMIC DNA]</scope>
    <source>
        <strain evidence="1 2">DSM 17008</strain>
    </source>
</reference>
<dbReference type="InterPro" id="IPR025062">
    <property type="entry name" value="DUF4003"/>
</dbReference>
<comment type="caution">
    <text evidence="1">The sequence shown here is derived from an EMBL/GenBank/DDBJ whole genome shotgun (WGS) entry which is preliminary data.</text>
</comment>
<evidence type="ECO:0000313" key="1">
    <source>
        <dbReference type="EMBL" id="RKD73458.1"/>
    </source>
</evidence>
<dbReference type="Pfam" id="PF13170">
    <property type="entry name" value="DUF4003"/>
    <property type="match status" value="1"/>
</dbReference>